<keyword evidence="2" id="KW-0677">Repeat</keyword>
<dbReference type="EMBL" id="JAHRHJ020000002">
    <property type="protein sequence ID" value="KAH9326961.1"/>
    <property type="molecule type" value="Genomic_DNA"/>
</dbReference>
<dbReference type="GO" id="GO:0003677">
    <property type="term" value="F:DNA binding"/>
    <property type="evidence" value="ECO:0007669"/>
    <property type="project" value="UniProtKB-KW"/>
</dbReference>
<name>A0AA38LK55_TAXCH</name>
<keyword evidence="3" id="KW-0238">DNA-binding</keyword>
<reference evidence="8 9" key="1">
    <citation type="journal article" date="2021" name="Nat. Plants">
        <title>The Taxus genome provides insights into paclitaxel biosynthesis.</title>
        <authorList>
            <person name="Xiong X."/>
            <person name="Gou J."/>
            <person name="Liao Q."/>
            <person name="Li Y."/>
            <person name="Zhou Q."/>
            <person name="Bi G."/>
            <person name="Li C."/>
            <person name="Du R."/>
            <person name="Wang X."/>
            <person name="Sun T."/>
            <person name="Guo L."/>
            <person name="Liang H."/>
            <person name="Lu P."/>
            <person name="Wu Y."/>
            <person name="Zhang Z."/>
            <person name="Ro D.K."/>
            <person name="Shang Y."/>
            <person name="Huang S."/>
            <person name="Yan J."/>
        </authorList>
    </citation>
    <scope>NUCLEOTIDE SEQUENCE [LARGE SCALE GENOMIC DNA]</scope>
    <source>
        <strain evidence="8">Ta-2019</strain>
    </source>
</reference>
<feature type="domain" description="HTH myb-type" evidence="7">
    <location>
        <begin position="17"/>
        <end position="71"/>
    </location>
</feature>
<sequence>LLRCGKSCRLRWLNYLRPDVKRGQILADEEDIILRLHHLLGNRWSLIAGRIPGRTDNEIKNFWNTHLSKKLISQGFDPRTHKPLSESDLDNHDENSVDSEIKVSPTASDQSRNKFPETASLALAENIDAASKVAEYQHFPQIIRDNQLRETSSSLNIQAFNDTANGASKCVPSPPMIQDSTACNHHSCNPFHTNPTFILPCNSASEVGLQDHDSSLYLRRNSTTNSYFVAPSMTDSVLQSITSFPGTVNENSPYQGFQENFEPSQMQQGHLPEQMLVDTNPIAPDAFTDDNNSDILTYFLESFVDEDHLHNEIKKHAAASSLLENRHQFSVSNVETSNQHGYDMWSIMPPPSQFP</sequence>
<dbReference type="FunFam" id="1.10.10.60:FF:000254">
    <property type="entry name" value="transcription repressor MYB5-like"/>
    <property type="match status" value="1"/>
</dbReference>
<dbReference type="SUPFAM" id="SSF46689">
    <property type="entry name" value="Homeodomain-like"/>
    <property type="match status" value="1"/>
</dbReference>
<evidence type="ECO:0000259" key="6">
    <source>
        <dbReference type="PROSITE" id="PS50090"/>
    </source>
</evidence>
<dbReference type="AlphaFoldDB" id="A0AA38LK55"/>
<feature type="domain" description="Myb-like" evidence="6">
    <location>
        <begin position="17"/>
        <end position="67"/>
    </location>
</feature>
<feature type="region of interest" description="Disordered" evidence="5">
    <location>
        <begin position="74"/>
        <end position="113"/>
    </location>
</feature>
<evidence type="ECO:0000259" key="7">
    <source>
        <dbReference type="PROSITE" id="PS51294"/>
    </source>
</evidence>
<feature type="compositionally biased region" description="Basic and acidic residues" evidence="5">
    <location>
        <begin position="78"/>
        <end position="101"/>
    </location>
</feature>
<evidence type="ECO:0000256" key="2">
    <source>
        <dbReference type="ARBA" id="ARBA00022737"/>
    </source>
</evidence>
<evidence type="ECO:0000256" key="1">
    <source>
        <dbReference type="ARBA" id="ARBA00004123"/>
    </source>
</evidence>
<dbReference type="OMA" id="VIDNICH"/>
<dbReference type="PANTHER" id="PTHR47994:SF5">
    <property type="entry name" value="F14D16.11-RELATED"/>
    <property type="match status" value="1"/>
</dbReference>
<evidence type="ECO:0000256" key="5">
    <source>
        <dbReference type="SAM" id="MobiDB-lite"/>
    </source>
</evidence>
<dbReference type="PROSITE" id="PS50090">
    <property type="entry name" value="MYB_LIKE"/>
    <property type="match status" value="1"/>
</dbReference>
<keyword evidence="9" id="KW-1185">Reference proteome</keyword>
<dbReference type="InterPro" id="IPR015495">
    <property type="entry name" value="Myb_TF_plants"/>
</dbReference>
<dbReference type="InterPro" id="IPR017930">
    <property type="entry name" value="Myb_dom"/>
</dbReference>
<gene>
    <name evidence="8" type="ORF">KI387_007139</name>
</gene>
<keyword evidence="4" id="KW-0539">Nucleus</keyword>
<dbReference type="InterPro" id="IPR001005">
    <property type="entry name" value="SANT/Myb"/>
</dbReference>
<comment type="caution">
    <text evidence="8">The sequence shown here is derived from an EMBL/GenBank/DDBJ whole genome shotgun (WGS) entry which is preliminary data.</text>
</comment>
<comment type="subcellular location">
    <subcellularLocation>
        <location evidence="1">Nucleus</location>
    </subcellularLocation>
</comment>
<proteinExistence type="predicted"/>
<evidence type="ECO:0000313" key="8">
    <source>
        <dbReference type="EMBL" id="KAH9326961.1"/>
    </source>
</evidence>
<dbReference type="GO" id="GO:0005634">
    <property type="term" value="C:nucleus"/>
    <property type="evidence" value="ECO:0007669"/>
    <property type="project" value="UniProtKB-SubCell"/>
</dbReference>
<evidence type="ECO:0000256" key="3">
    <source>
        <dbReference type="ARBA" id="ARBA00023125"/>
    </source>
</evidence>
<dbReference type="InterPro" id="IPR009057">
    <property type="entry name" value="Homeodomain-like_sf"/>
</dbReference>
<dbReference type="Gene3D" id="1.10.10.60">
    <property type="entry name" value="Homeodomain-like"/>
    <property type="match status" value="2"/>
</dbReference>
<dbReference type="SMART" id="SM00717">
    <property type="entry name" value="SANT"/>
    <property type="match status" value="1"/>
</dbReference>
<feature type="non-terminal residue" evidence="8">
    <location>
        <position position="1"/>
    </location>
</feature>
<evidence type="ECO:0000313" key="9">
    <source>
        <dbReference type="Proteomes" id="UP000824469"/>
    </source>
</evidence>
<evidence type="ECO:0000256" key="4">
    <source>
        <dbReference type="ARBA" id="ARBA00023242"/>
    </source>
</evidence>
<accession>A0AA38LK55</accession>
<dbReference type="Proteomes" id="UP000824469">
    <property type="component" value="Unassembled WGS sequence"/>
</dbReference>
<dbReference type="Pfam" id="PF00249">
    <property type="entry name" value="Myb_DNA-binding"/>
    <property type="match status" value="1"/>
</dbReference>
<dbReference type="CDD" id="cd00167">
    <property type="entry name" value="SANT"/>
    <property type="match status" value="1"/>
</dbReference>
<dbReference type="PROSITE" id="PS51294">
    <property type="entry name" value="HTH_MYB"/>
    <property type="match status" value="1"/>
</dbReference>
<protein>
    <submittedName>
        <fullName evidence="8">Uncharacterized protein</fullName>
    </submittedName>
</protein>
<organism evidence="8 9">
    <name type="scientific">Taxus chinensis</name>
    <name type="common">Chinese yew</name>
    <name type="synonym">Taxus wallichiana var. chinensis</name>
    <dbReference type="NCBI Taxonomy" id="29808"/>
    <lineage>
        <taxon>Eukaryota</taxon>
        <taxon>Viridiplantae</taxon>
        <taxon>Streptophyta</taxon>
        <taxon>Embryophyta</taxon>
        <taxon>Tracheophyta</taxon>
        <taxon>Spermatophyta</taxon>
        <taxon>Pinopsida</taxon>
        <taxon>Pinidae</taxon>
        <taxon>Conifers II</taxon>
        <taxon>Cupressales</taxon>
        <taxon>Taxaceae</taxon>
        <taxon>Taxus</taxon>
    </lineage>
</organism>
<dbReference type="PANTHER" id="PTHR47994">
    <property type="entry name" value="F14D16.11-RELATED"/>
    <property type="match status" value="1"/>
</dbReference>